<feature type="chain" id="PRO_5024422673" description="Lipid A palmitoyltransferase PagP" evidence="1">
    <location>
        <begin position="21"/>
        <end position="212"/>
    </location>
</feature>
<gene>
    <name evidence="2" type="ORF">F1654_07060</name>
</gene>
<name>A0A5M6ZIM8_9PROT</name>
<reference evidence="2 3" key="1">
    <citation type="submission" date="2019-09" db="EMBL/GenBank/DDBJ databases">
        <authorList>
            <person name="Kevbrin V."/>
            <person name="Grouzdev D.S."/>
        </authorList>
    </citation>
    <scope>NUCLEOTIDE SEQUENCE [LARGE SCALE GENOMIC DNA]</scope>
    <source>
        <strain evidence="2 3">G-192</strain>
    </source>
</reference>
<organism evidence="2 3">
    <name type="scientific">Alkalicaulis satelles</name>
    <dbReference type="NCBI Taxonomy" id="2609175"/>
    <lineage>
        <taxon>Bacteria</taxon>
        <taxon>Pseudomonadati</taxon>
        <taxon>Pseudomonadota</taxon>
        <taxon>Alphaproteobacteria</taxon>
        <taxon>Maricaulales</taxon>
        <taxon>Maricaulaceae</taxon>
        <taxon>Alkalicaulis</taxon>
    </lineage>
</organism>
<keyword evidence="1" id="KW-0732">Signal</keyword>
<dbReference type="RefSeq" id="WP_150022825.1">
    <property type="nucleotide sequence ID" value="NZ_VWOJ01000002.1"/>
</dbReference>
<feature type="signal peptide" evidence="1">
    <location>
        <begin position="1"/>
        <end position="20"/>
    </location>
</feature>
<keyword evidence="3" id="KW-1185">Reference proteome</keyword>
<dbReference type="AlphaFoldDB" id="A0A5M6ZIM8"/>
<proteinExistence type="predicted"/>
<accession>A0A5M6ZIM8</accession>
<dbReference type="Proteomes" id="UP000325122">
    <property type="component" value="Unassembled WGS sequence"/>
</dbReference>
<dbReference type="EMBL" id="VWOJ01000002">
    <property type="protein sequence ID" value="KAA5803557.1"/>
    <property type="molecule type" value="Genomic_DNA"/>
</dbReference>
<comment type="caution">
    <text evidence="2">The sequence shown here is derived from an EMBL/GenBank/DDBJ whole genome shotgun (WGS) entry which is preliminary data.</text>
</comment>
<evidence type="ECO:0000313" key="3">
    <source>
        <dbReference type="Proteomes" id="UP000325122"/>
    </source>
</evidence>
<evidence type="ECO:0000256" key="1">
    <source>
        <dbReference type="SAM" id="SignalP"/>
    </source>
</evidence>
<protein>
    <recommendedName>
        <fullName evidence="4">Lipid A palmitoyltransferase PagP</fullName>
    </recommendedName>
</protein>
<sequence>MRHILTACACLALGAAAADARPVSYEGGWTTIAQSDRTMSSLWVHYTPRYDYSIGWRTEWDRSDDLLFNGPQATWLARRWFGEDYQGNLYAFAGAGWAEGVSDNTRGLRGAGYVGAMADWETRRWFVSWMGRVSDMGEGGHAMQSGRVGVAPYIAGFGELHTWLMVEVDHHPQEDTPVAVTPLVRFFKGPMLLELGYTPAVNEALFTFMYRF</sequence>
<evidence type="ECO:0008006" key="4">
    <source>
        <dbReference type="Google" id="ProtNLM"/>
    </source>
</evidence>
<evidence type="ECO:0000313" key="2">
    <source>
        <dbReference type="EMBL" id="KAA5803557.1"/>
    </source>
</evidence>